<feature type="compositionally biased region" description="Basic and acidic residues" evidence="1">
    <location>
        <begin position="1"/>
        <end position="17"/>
    </location>
</feature>
<gene>
    <name evidence="2" type="ORF">IE37_01940</name>
</gene>
<protein>
    <recommendedName>
        <fullName evidence="4">Ribbon-helix-helix protein, copG family</fullName>
    </recommendedName>
</protein>
<dbReference type="EMBL" id="QGDI01000007">
    <property type="protein sequence ID" value="PWJ12250.1"/>
    <property type="molecule type" value="Genomic_DNA"/>
</dbReference>
<evidence type="ECO:0000256" key="1">
    <source>
        <dbReference type="SAM" id="MobiDB-lite"/>
    </source>
</evidence>
<comment type="caution">
    <text evidence="2">The sequence shown here is derived from an EMBL/GenBank/DDBJ whole genome shotgun (WGS) entry which is preliminary data.</text>
</comment>
<reference evidence="2 3" key="1">
    <citation type="submission" date="2018-05" db="EMBL/GenBank/DDBJ databases">
        <title>The Hungate 1000. A catalogue of reference genomes from the rumen microbiome.</title>
        <authorList>
            <person name="Kelly W."/>
        </authorList>
    </citation>
    <scope>NUCLEOTIDE SEQUENCE [LARGE SCALE GENOMIC DNA]</scope>
    <source>
        <strain evidence="2 3">SAb67</strain>
    </source>
</reference>
<evidence type="ECO:0000313" key="2">
    <source>
        <dbReference type="EMBL" id="PWJ12250.1"/>
    </source>
</evidence>
<dbReference type="OrthoDB" id="1823245at2"/>
<organism evidence="2 3">
    <name type="scientific">Ruminococcus flavefaciens</name>
    <dbReference type="NCBI Taxonomy" id="1265"/>
    <lineage>
        <taxon>Bacteria</taxon>
        <taxon>Bacillati</taxon>
        <taxon>Bacillota</taxon>
        <taxon>Clostridia</taxon>
        <taxon>Eubacteriales</taxon>
        <taxon>Oscillospiraceae</taxon>
        <taxon>Ruminococcus</taxon>
    </lineage>
</organism>
<evidence type="ECO:0000313" key="3">
    <source>
        <dbReference type="Proteomes" id="UP000245720"/>
    </source>
</evidence>
<proteinExistence type="predicted"/>
<dbReference type="AlphaFoldDB" id="A0A315XYB2"/>
<accession>A0A315XYB2</accession>
<sequence length="100" mass="11654">MKDQKQTTIKREPKDPKVPLPLKVPLSLFNELDQEAKEKGVPRSDVALDRLKHYPVPLTPALMYELENAKNKKYGDLKPDMPQEALQTYEEVAILWRRLK</sequence>
<evidence type="ECO:0008006" key="4">
    <source>
        <dbReference type="Google" id="ProtNLM"/>
    </source>
</evidence>
<name>A0A315XYB2_RUMFL</name>
<dbReference type="Proteomes" id="UP000245720">
    <property type="component" value="Unassembled WGS sequence"/>
</dbReference>
<dbReference type="RefSeq" id="WP_109726709.1">
    <property type="nucleotide sequence ID" value="NZ_CAMOTJ010000003.1"/>
</dbReference>
<feature type="region of interest" description="Disordered" evidence="1">
    <location>
        <begin position="1"/>
        <end position="21"/>
    </location>
</feature>